<name>A0A4Y2EBU3_ARAVE</name>
<keyword evidence="3" id="KW-1185">Reference proteome</keyword>
<organism evidence="2 3">
    <name type="scientific">Araneus ventricosus</name>
    <name type="common">Orbweaver spider</name>
    <name type="synonym">Epeira ventricosa</name>
    <dbReference type="NCBI Taxonomy" id="182803"/>
    <lineage>
        <taxon>Eukaryota</taxon>
        <taxon>Metazoa</taxon>
        <taxon>Ecdysozoa</taxon>
        <taxon>Arthropoda</taxon>
        <taxon>Chelicerata</taxon>
        <taxon>Arachnida</taxon>
        <taxon>Araneae</taxon>
        <taxon>Araneomorphae</taxon>
        <taxon>Entelegynae</taxon>
        <taxon>Araneoidea</taxon>
        <taxon>Araneidae</taxon>
        <taxon>Araneus</taxon>
    </lineage>
</organism>
<proteinExistence type="predicted"/>
<feature type="region of interest" description="Disordered" evidence="1">
    <location>
        <begin position="72"/>
        <end position="106"/>
    </location>
</feature>
<gene>
    <name evidence="2" type="ORF">AVEN_2121_1</name>
</gene>
<dbReference type="SUPFAM" id="SSF101912">
    <property type="entry name" value="Sema domain"/>
    <property type="match status" value="1"/>
</dbReference>
<evidence type="ECO:0000313" key="2">
    <source>
        <dbReference type="EMBL" id="GBM25759.1"/>
    </source>
</evidence>
<evidence type="ECO:0000313" key="3">
    <source>
        <dbReference type="Proteomes" id="UP000499080"/>
    </source>
</evidence>
<dbReference type="InterPro" id="IPR015943">
    <property type="entry name" value="WD40/YVTN_repeat-like_dom_sf"/>
</dbReference>
<dbReference type="AlphaFoldDB" id="A0A4Y2EBU3"/>
<dbReference type="Proteomes" id="UP000499080">
    <property type="component" value="Unassembled WGS sequence"/>
</dbReference>
<dbReference type="Gene3D" id="2.130.10.10">
    <property type="entry name" value="YVTN repeat-like/Quinoprotein amine dehydrogenase"/>
    <property type="match status" value="1"/>
</dbReference>
<dbReference type="EMBL" id="BGPR01000545">
    <property type="protein sequence ID" value="GBM25759.1"/>
    <property type="molecule type" value="Genomic_DNA"/>
</dbReference>
<dbReference type="OrthoDB" id="9988752at2759"/>
<evidence type="ECO:0000256" key="1">
    <source>
        <dbReference type="SAM" id="MobiDB-lite"/>
    </source>
</evidence>
<reference evidence="2 3" key="1">
    <citation type="journal article" date="2019" name="Sci. Rep.">
        <title>Orb-weaving spider Araneus ventricosus genome elucidates the spidroin gene catalogue.</title>
        <authorList>
            <person name="Kono N."/>
            <person name="Nakamura H."/>
            <person name="Ohtoshi R."/>
            <person name="Moran D.A.P."/>
            <person name="Shinohara A."/>
            <person name="Yoshida Y."/>
            <person name="Fujiwara M."/>
            <person name="Mori M."/>
            <person name="Tomita M."/>
            <person name="Arakawa K."/>
        </authorList>
    </citation>
    <scope>NUCLEOTIDE SEQUENCE [LARGE SCALE GENOMIC DNA]</scope>
</reference>
<protein>
    <submittedName>
        <fullName evidence="2">Uncharacterized protein</fullName>
    </submittedName>
</protein>
<sequence length="106" mass="11768">MDSKYLSVLIRSDSSIYLMSEEDPEESDLQRFIGNESYSDYFKLLEQDADSLLVGARNIVYNISLQSLQEQKPQRPICKVSASKPGVTGSKPNFNEDPSCIGPSAS</sequence>
<comment type="caution">
    <text evidence="2">The sequence shown here is derived from an EMBL/GenBank/DDBJ whole genome shotgun (WGS) entry which is preliminary data.</text>
</comment>
<dbReference type="InterPro" id="IPR036352">
    <property type="entry name" value="Semap_dom_sf"/>
</dbReference>
<accession>A0A4Y2EBU3</accession>